<dbReference type="Proteomes" id="UP000432015">
    <property type="component" value="Unassembled WGS sequence"/>
</dbReference>
<name>A0A7K1L369_9ACTN</name>
<comment type="caution">
    <text evidence="1">The sequence shown here is derived from an EMBL/GenBank/DDBJ whole genome shotgun (WGS) entry which is preliminary data.</text>
</comment>
<gene>
    <name evidence="1" type="ORF">GNZ18_20030</name>
</gene>
<accession>A0A7K1L369</accession>
<protein>
    <submittedName>
        <fullName evidence="1">Uncharacterized protein</fullName>
    </submittedName>
</protein>
<evidence type="ECO:0000313" key="2">
    <source>
        <dbReference type="Proteomes" id="UP000432015"/>
    </source>
</evidence>
<keyword evidence="2" id="KW-1185">Reference proteome</keyword>
<dbReference type="EMBL" id="WOFH01000006">
    <property type="protein sequence ID" value="MUN38878.1"/>
    <property type="molecule type" value="Genomic_DNA"/>
</dbReference>
<sequence>MATTTAAQRKSGKHENLIVRNMVREELPNEGVLRYGEEEKGTSGAFAMMSGWQVDLSKVHIAYSWIHEVPSPNPYVLEHVHDYDEVLLFMGNNPEDLDDLGAVAEIDLDGETYVIDTSAAIYIPRGMRHCPLGYQRVDRPLSFIALSLNPTYQSPTGSGRQ</sequence>
<evidence type="ECO:0000313" key="1">
    <source>
        <dbReference type="EMBL" id="MUN38878.1"/>
    </source>
</evidence>
<dbReference type="AlphaFoldDB" id="A0A7K1L369"/>
<organism evidence="1 2">
    <name type="scientific">Actinomadura litoris</name>
    <dbReference type="NCBI Taxonomy" id="2678616"/>
    <lineage>
        <taxon>Bacteria</taxon>
        <taxon>Bacillati</taxon>
        <taxon>Actinomycetota</taxon>
        <taxon>Actinomycetes</taxon>
        <taxon>Streptosporangiales</taxon>
        <taxon>Thermomonosporaceae</taxon>
        <taxon>Actinomadura</taxon>
    </lineage>
</organism>
<reference evidence="1 2" key="1">
    <citation type="submission" date="2019-11" db="EMBL/GenBank/DDBJ databases">
        <authorList>
            <person name="Cao P."/>
        </authorList>
    </citation>
    <scope>NUCLEOTIDE SEQUENCE [LARGE SCALE GENOMIC DNA]</scope>
    <source>
        <strain evidence="1 2">NEAU-AAG5</strain>
    </source>
</reference>
<proteinExistence type="predicted"/>
<dbReference type="RefSeq" id="WP_156217988.1">
    <property type="nucleotide sequence ID" value="NZ_WOFH01000006.1"/>
</dbReference>